<dbReference type="EMBL" id="MK356558">
    <property type="protein sequence ID" value="QBM91421.1"/>
    <property type="molecule type" value="Genomic_DNA"/>
</dbReference>
<protein>
    <submittedName>
        <fullName evidence="2">Uncharacterized protein</fullName>
    </submittedName>
</protein>
<feature type="transmembrane region" description="Helical" evidence="1">
    <location>
        <begin position="77"/>
        <end position="96"/>
    </location>
</feature>
<gene>
    <name evidence="2" type="ORF">NNIBIDOC_00091</name>
</gene>
<keyword evidence="1" id="KW-0472">Membrane</keyword>
<proteinExistence type="predicted"/>
<evidence type="ECO:0000256" key="1">
    <source>
        <dbReference type="SAM" id="Phobius"/>
    </source>
</evidence>
<evidence type="ECO:0000313" key="2">
    <source>
        <dbReference type="EMBL" id="QBM91421.1"/>
    </source>
</evidence>
<organism evidence="2">
    <name type="scientific">Salmonella sp</name>
    <dbReference type="NCBI Taxonomy" id="599"/>
    <lineage>
        <taxon>Bacteria</taxon>
        <taxon>Pseudomonadati</taxon>
        <taxon>Pseudomonadota</taxon>
        <taxon>Gammaproteobacteria</taxon>
        <taxon>Enterobacterales</taxon>
        <taxon>Enterobacteriaceae</taxon>
        <taxon>Salmonella</taxon>
    </lineage>
</organism>
<feature type="transmembrane region" description="Helical" evidence="1">
    <location>
        <begin position="44"/>
        <end position="65"/>
    </location>
</feature>
<sequence length="129" mass="14536">MVQGYHWAMLPVNMAGNAGRVPIAVCIRRSSVVRICPSGRVTCVFFWARIPGFIFLRCSYCFAFFQFSFADIQAMRLFSRSLLLALSLLKALLPFVPPLAVLVSQFCMAFVLFLPIALFLHDGSLFTFQ</sequence>
<name>A0A482ETI9_SALSP</name>
<keyword evidence="2" id="KW-0614">Plasmid</keyword>
<accession>A0A482ETI9</accession>
<reference evidence="2" key="1">
    <citation type="submission" date="2019-01" db="EMBL/GenBank/DDBJ databases">
        <title>Salmonella strain 1423 plasmid sequences.</title>
        <authorList>
            <person name="Chen K."/>
            <person name="Chen S."/>
        </authorList>
    </citation>
    <scope>NUCLEOTIDE SEQUENCE</scope>
    <source>
        <strain evidence="2">Sa1423</strain>
        <plasmid evidence="2">pSa1423-160k</plasmid>
    </source>
</reference>
<keyword evidence="1" id="KW-1133">Transmembrane helix</keyword>
<dbReference type="AlphaFoldDB" id="A0A482ETI9"/>
<feature type="transmembrane region" description="Helical" evidence="1">
    <location>
        <begin position="102"/>
        <end position="120"/>
    </location>
</feature>
<dbReference type="RefSeq" id="WP_412178147.1">
    <property type="nucleotide sequence ID" value="NZ_MK356558.1"/>
</dbReference>
<geneLocation type="plasmid" evidence="2">
    <name>pSa1423-160k</name>
</geneLocation>
<keyword evidence="1" id="KW-0812">Transmembrane</keyword>